<dbReference type="PANTHER" id="PTHR32138">
    <property type="entry name" value="PHOSPHATIDYLETHANOLAMINE N-METHYLTRANSFERASE"/>
    <property type="match status" value="1"/>
</dbReference>
<evidence type="ECO:0008006" key="11">
    <source>
        <dbReference type="Google" id="ProtNLM"/>
    </source>
</evidence>
<evidence type="ECO:0000256" key="1">
    <source>
        <dbReference type="ARBA" id="ARBA00004127"/>
    </source>
</evidence>
<evidence type="ECO:0000256" key="3">
    <source>
        <dbReference type="ARBA" id="ARBA00022692"/>
    </source>
</evidence>
<dbReference type="GO" id="GO:0012505">
    <property type="term" value="C:endomembrane system"/>
    <property type="evidence" value="ECO:0007669"/>
    <property type="project" value="UniProtKB-SubCell"/>
</dbReference>
<feature type="transmembrane region" description="Helical" evidence="9">
    <location>
        <begin position="250"/>
        <end position="272"/>
    </location>
</feature>
<dbReference type="PROSITE" id="PS50244">
    <property type="entry name" value="S5A_REDUCTASE"/>
    <property type="match status" value="1"/>
</dbReference>
<gene>
    <name evidence="10" type="ORF">EGYM00163_LOCUS33290</name>
</gene>
<reference evidence="10" key="1">
    <citation type="submission" date="2021-01" db="EMBL/GenBank/DDBJ databases">
        <authorList>
            <person name="Corre E."/>
            <person name="Pelletier E."/>
            <person name="Niang G."/>
            <person name="Scheremetjew M."/>
            <person name="Finn R."/>
            <person name="Kale V."/>
            <person name="Holt S."/>
            <person name="Cochrane G."/>
            <person name="Meng A."/>
            <person name="Brown T."/>
            <person name="Cohen L."/>
        </authorList>
    </citation>
    <scope>NUCLEOTIDE SEQUENCE</scope>
    <source>
        <strain evidence="10">CCMP1594</strain>
    </source>
</reference>
<feature type="transmembrane region" description="Helical" evidence="9">
    <location>
        <begin position="427"/>
        <end position="449"/>
    </location>
</feature>
<feature type="transmembrane region" description="Helical" evidence="9">
    <location>
        <begin position="173"/>
        <end position="193"/>
    </location>
</feature>
<keyword evidence="5" id="KW-0443">Lipid metabolism</keyword>
<evidence type="ECO:0000256" key="5">
    <source>
        <dbReference type="ARBA" id="ARBA00023098"/>
    </source>
</evidence>
<dbReference type="PANTHER" id="PTHR32138:SF0">
    <property type="entry name" value="PHOSPHATIDYLETHANOLAMINE N-METHYLTRANSFERASE"/>
    <property type="match status" value="1"/>
</dbReference>
<evidence type="ECO:0000313" key="10">
    <source>
        <dbReference type="EMBL" id="CAE0822090.1"/>
    </source>
</evidence>
<evidence type="ECO:0000256" key="8">
    <source>
        <dbReference type="ARBA" id="ARBA00023264"/>
    </source>
</evidence>
<dbReference type="GO" id="GO:0006656">
    <property type="term" value="P:phosphatidylcholine biosynthetic process"/>
    <property type="evidence" value="ECO:0007669"/>
    <property type="project" value="UniProtKB-UniPathway"/>
</dbReference>
<keyword evidence="2" id="KW-0444">Lipid biosynthesis</keyword>
<evidence type="ECO:0000256" key="2">
    <source>
        <dbReference type="ARBA" id="ARBA00022516"/>
    </source>
</evidence>
<keyword evidence="7" id="KW-0594">Phospholipid biosynthesis</keyword>
<keyword evidence="4 9" id="KW-1133">Transmembrane helix</keyword>
<sequence>MTEVASSTKEEKALGITKDGTRFTMPTTFNCMKILLGPNTFWRPLTLLSWVIFLASSVPFLAGLLPKWLTIIHFIIWRLGYNCGLGWMLYKQSKERWFEKQCEKLFENKLARKLIEECVVIRDPNVDAYKIENYPHEYNSWMVFRLVVNIILGADLVTWCVFTYLHWVVPESIGFMDVLLYVTGLTMSAFALWSKADAHRVLGEYAWYWGDFFFLLDSDELIFDGIFQMFPHPMYTVGYCFYYGSAMVTHSYTVLYVSVWAHVCQMIFLVFIENPHIAKTYQTISEPTEEEKKRDQILYNEVDGFFESKDKKDAIYVFNLKFLRVADLFTVLIYGYVLLLALLPLSSGFYFLQAIFWRVIHCLLFISLYYQSREHSWTKMYESYGWSKRDAFDAWKSVYNLVLGCMHMSFWVLAYNCFQFKSPDVDWGLYSLQISAGIALISLNIYTAFETYEVLGSFGYFYGDFFAKDIPAKLEYHGIYRYMNNPEMVIGTTQYYGLALITNSIPILVFAVCHHLYIAIAITVVERPHMEQTYGAAIRPDGGITMEVKKKIREGAEVAKDLPNKTKRRLKLIEDTIGQFVRRPSSGLPSPSKRDGKAD</sequence>
<feature type="transmembrane region" description="Helical" evidence="9">
    <location>
        <begin position="322"/>
        <end position="343"/>
    </location>
</feature>
<feature type="transmembrane region" description="Helical" evidence="9">
    <location>
        <begin position="146"/>
        <end position="167"/>
    </location>
</feature>
<dbReference type="GO" id="GO:0004608">
    <property type="term" value="F:phosphatidylethanolamine N-methyltransferase activity"/>
    <property type="evidence" value="ECO:0007669"/>
    <property type="project" value="TreeGrafter"/>
</dbReference>
<comment type="subcellular location">
    <subcellularLocation>
        <location evidence="1">Endomembrane system</location>
        <topology evidence="1">Multi-pass membrane protein</topology>
    </subcellularLocation>
</comment>
<feature type="transmembrane region" description="Helical" evidence="9">
    <location>
        <begin position="68"/>
        <end position="90"/>
    </location>
</feature>
<organism evidence="10">
    <name type="scientific">Eutreptiella gymnastica</name>
    <dbReference type="NCBI Taxonomy" id="73025"/>
    <lineage>
        <taxon>Eukaryota</taxon>
        <taxon>Discoba</taxon>
        <taxon>Euglenozoa</taxon>
        <taxon>Euglenida</taxon>
        <taxon>Spirocuta</taxon>
        <taxon>Euglenophyceae</taxon>
        <taxon>Eutreptiales</taxon>
        <taxon>Eutreptiaceae</taxon>
        <taxon>Eutreptiella</taxon>
    </lineage>
</organism>
<proteinExistence type="predicted"/>
<dbReference type="InterPro" id="IPR007318">
    <property type="entry name" value="Phopholipid_MeTrfase"/>
</dbReference>
<evidence type="ECO:0000256" key="4">
    <source>
        <dbReference type="ARBA" id="ARBA00022989"/>
    </source>
</evidence>
<evidence type="ECO:0000256" key="9">
    <source>
        <dbReference type="SAM" id="Phobius"/>
    </source>
</evidence>
<keyword evidence="6 9" id="KW-0472">Membrane</keyword>
<evidence type="ECO:0000256" key="6">
    <source>
        <dbReference type="ARBA" id="ARBA00023136"/>
    </source>
</evidence>
<feature type="transmembrane region" description="Helical" evidence="9">
    <location>
        <begin position="398"/>
        <end position="415"/>
    </location>
</feature>
<evidence type="ECO:0000256" key="7">
    <source>
        <dbReference type="ARBA" id="ARBA00023209"/>
    </source>
</evidence>
<dbReference type="UniPathway" id="UPA00753"/>
<keyword evidence="8" id="KW-1208">Phospholipid metabolism</keyword>
<dbReference type="Pfam" id="PF04191">
    <property type="entry name" value="PEMT"/>
    <property type="match status" value="2"/>
</dbReference>
<protein>
    <recommendedName>
        <fullName evidence="11">Phosphatidylethanolamine N-methyltransferase</fullName>
    </recommendedName>
</protein>
<keyword evidence="3 9" id="KW-0812">Transmembrane</keyword>
<name>A0A7S4LDF0_9EUGL</name>
<dbReference type="Gene3D" id="1.20.120.1630">
    <property type="match status" value="2"/>
</dbReference>
<dbReference type="EMBL" id="HBJA01096172">
    <property type="protein sequence ID" value="CAE0822090.1"/>
    <property type="molecule type" value="Transcribed_RNA"/>
</dbReference>
<feature type="transmembrane region" description="Helical" evidence="9">
    <location>
        <begin position="349"/>
        <end position="370"/>
    </location>
</feature>
<accession>A0A7S4LDF0</accession>
<dbReference type="AlphaFoldDB" id="A0A7S4LDF0"/>
<feature type="transmembrane region" description="Helical" evidence="9">
    <location>
        <begin position="41"/>
        <end position="62"/>
    </location>
</feature>